<keyword evidence="2" id="KW-1185">Reference proteome</keyword>
<organism evidence="1 2">
    <name type="scientific">Avena sativa</name>
    <name type="common">Oat</name>
    <dbReference type="NCBI Taxonomy" id="4498"/>
    <lineage>
        <taxon>Eukaryota</taxon>
        <taxon>Viridiplantae</taxon>
        <taxon>Streptophyta</taxon>
        <taxon>Embryophyta</taxon>
        <taxon>Tracheophyta</taxon>
        <taxon>Spermatophyta</taxon>
        <taxon>Magnoliopsida</taxon>
        <taxon>Liliopsida</taxon>
        <taxon>Poales</taxon>
        <taxon>Poaceae</taxon>
        <taxon>BOP clade</taxon>
        <taxon>Pooideae</taxon>
        <taxon>Poodae</taxon>
        <taxon>Poeae</taxon>
        <taxon>Poeae Chloroplast Group 1 (Aveneae type)</taxon>
        <taxon>Aveninae</taxon>
        <taxon>Avena</taxon>
    </lineage>
</organism>
<accession>A0ACD5USX6</accession>
<dbReference type="Proteomes" id="UP001732700">
    <property type="component" value="Chromosome 2C"/>
</dbReference>
<sequence>MKSALHFWCIFWCLCSYALGKNVYAIPDTVSIGALFTFNSTIGRAAKIAMAAAVSDINNDPNILPGTKLVVQMRDSNCSGFVGIVQALQFMEKDTVAIIGPQSSVLAHVVSHVANELQVPMLSFAATDPTLTPLQFPFFVRATHSDHFQMASVADIVNYYGWKEVTAIYIDDDYGRNGISSLGDELAKRRSKILYKAAVRPGAKKSEMASVLVRVAMMESRVLILHANPDSGLPLLLLARNLGMTSSGYVWIATDWLGSFLDSSLRPDMDLVSAMQGVLTLRQHTENTRRKRKLASQWSALVKKDDVDSRFLINSYGLYAYDTVWMIAHALDAFFSRGGNISFSIYPKLRDITGGGLQLGAMTVFDEGRLLLERIRKVNFTGATGPVKFDSDGNLLWPAYDIVNIVGSGLRTIGYWSNYSGLSIASPETLYMKPANRIRENQKLGIVLWPGETITRPRGWVFPNNGNELKIGVPNRASFRQFVSADSMTDTVRGFCIDVFVAAINLLQYPVPYKFFLFGNGSENPSYTELINKILTNEYDAVVGDIAIVTNRTRVVDFTQPYIESGLMVLTSVKRHSSSGWSFLQPFTIRMWCVTGVFFLIIGTVVWLLEHRINDDFRGPPVKQIITVFWFSFSTLFFAHREDTRSTLGRFVIIIWLFVVLIIQSSYTASLTSILTVQQLISPITGIDSLVASDGPIGFQTGSFAENYLLQELGVSKSRLRALGNPDEFKKALELGPRNGGVTAIVDERPYIDLFLLEHPKFAVVGSEFTKSGWGFAFPRDSPLAVDLSTAILELSENGDLQRIHEKWLNDRMTESQSQTNDLQSDSLQVYSFSGLFVICGVACLATLAIHAGILVHKYCEHAASSQQAAALSSADGSSSRSRLRAFLSFADRREMDTPRASKERAAALEGVGGDSIGGVSAASSTTSVSTSTSR</sequence>
<name>A0ACD5USX6_AVESA</name>
<evidence type="ECO:0000313" key="2">
    <source>
        <dbReference type="Proteomes" id="UP001732700"/>
    </source>
</evidence>
<reference evidence="1" key="2">
    <citation type="submission" date="2025-09" db="UniProtKB">
        <authorList>
            <consortium name="EnsemblPlants"/>
        </authorList>
    </citation>
    <scope>IDENTIFICATION</scope>
</reference>
<dbReference type="EnsemblPlants" id="AVESA.00010b.r2.2CG0315120.1">
    <property type="protein sequence ID" value="AVESA.00010b.r2.2CG0315120.1.CDS"/>
    <property type="gene ID" value="AVESA.00010b.r2.2CG0315120"/>
</dbReference>
<proteinExistence type="predicted"/>
<protein>
    <submittedName>
        <fullName evidence="1">Uncharacterized protein</fullName>
    </submittedName>
</protein>
<evidence type="ECO:0000313" key="1">
    <source>
        <dbReference type="EnsemblPlants" id="AVESA.00010b.r2.2CG0315120.1.CDS"/>
    </source>
</evidence>
<reference evidence="1" key="1">
    <citation type="submission" date="2021-05" db="EMBL/GenBank/DDBJ databases">
        <authorList>
            <person name="Scholz U."/>
            <person name="Mascher M."/>
            <person name="Fiebig A."/>
        </authorList>
    </citation>
    <scope>NUCLEOTIDE SEQUENCE [LARGE SCALE GENOMIC DNA]</scope>
</reference>